<name>A0A160T0Y9_9CHLR</name>
<dbReference type="Gene3D" id="3.40.50.10320">
    <property type="entry name" value="LmbE-like"/>
    <property type="match status" value="1"/>
</dbReference>
<proteinExistence type="predicted"/>
<keyword evidence="2" id="KW-1185">Reference proteome</keyword>
<sequence>MAEPLAGQGPLDSGGASRYRLLVVLAHPDDESFGMGGTLARYADEGADVHIAIATDGVAGSVAGGYEHTLKELALVRRKEVEAAVGVLGGTLHMLGYRDSGYIGDPANQHPDAFINSDTDEATGRVVALIRQIRPQVVVTHDETGGYYHPDHIYCWKITLAAFEAAGDAARYPAIGPTPYQPQRLYYTAFSNRMVKFFTVLMRLRGQDPKRAGRNKDIDWTRIGIEPHRLHAHINYRKYWDVKRAAAAEHPSQGGGPARMRMLPESVQRRYLSTETFIRAYPPAADGHREYDLFAGIDPAS</sequence>
<dbReference type="Proteomes" id="UP000215027">
    <property type="component" value="Chromosome I"/>
</dbReference>
<dbReference type="InterPro" id="IPR003737">
    <property type="entry name" value="GlcNAc_PI_deacetylase-related"/>
</dbReference>
<dbReference type="SUPFAM" id="SSF102588">
    <property type="entry name" value="LmbE-like"/>
    <property type="match status" value="1"/>
</dbReference>
<protein>
    <submittedName>
        <fullName evidence="1">LmbE family protein</fullName>
    </submittedName>
</protein>
<dbReference type="PANTHER" id="PTHR12993">
    <property type="entry name" value="N-ACETYLGLUCOSAMINYL-PHOSPHATIDYLINOSITOL DE-N-ACETYLASE-RELATED"/>
    <property type="match status" value="1"/>
</dbReference>
<dbReference type="GO" id="GO:0016811">
    <property type="term" value="F:hydrolase activity, acting on carbon-nitrogen (but not peptide) bonds, in linear amides"/>
    <property type="evidence" value="ECO:0007669"/>
    <property type="project" value="TreeGrafter"/>
</dbReference>
<dbReference type="Pfam" id="PF02585">
    <property type="entry name" value="PIG-L"/>
    <property type="match status" value="1"/>
</dbReference>
<evidence type="ECO:0000313" key="1">
    <source>
        <dbReference type="EMBL" id="CUS02000.2"/>
    </source>
</evidence>
<dbReference type="RefSeq" id="WP_157912784.1">
    <property type="nucleotide sequence ID" value="NZ_LN890655.1"/>
</dbReference>
<evidence type="ECO:0000313" key="2">
    <source>
        <dbReference type="Proteomes" id="UP000215027"/>
    </source>
</evidence>
<gene>
    <name evidence="1" type="ORF">CFX0092_A0119</name>
</gene>
<dbReference type="PANTHER" id="PTHR12993:SF11">
    <property type="entry name" value="N-ACETYLGLUCOSAMINYL-PHOSPHATIDYLINOSITOL DE-N-ACETYLASE"/>
    <property type="match status" value="1"/>
</dbReference>
<dbReference type="InterPro" id="IPR024078">
    <property type="entry name" value="LmbE-like_dom_sf"/>
</dbReference>
<dbReference type="KEGG" id="pbf:CFX0092_A0119"/>
<reference evidence="1" key="1">
    <citation type="submission" date="2016-01" db="EMBL/GenBank/DDBJ databases">
        <authorList>
            <person name="Mcilroy J.S."/>
            <person name="Karst M S."/>
            <person name="Albertsen M."/>
        </authorList>
    </citation>
    <scope>NUCLEOTIDE SEQUENCE</scope>
    <source>
        <strain evidence="1">Cfx-K</strain>
    </source>
</reference>
<accession>A0A160T0Y9</accession>
<organism evidence="1 2">
    <name type="scientific">Candidatus Promineifilum breve</name>
    <dbReference type="NCBI Taxonomy" id="1806508"/>
    <lineage>
        <taxon>Bacteria</taxon>
        <taxon>Bacillati</taxon>
        <taxon>Chloroflexota</taxon>
        <taxon>Ardenticatenia</taxon>
        <taxon>Candidatus Promineifilales</taxon>
        <taxon>Candidatus Promineifilaceae</taxon>
        <taxon>Candidatus Promineifilum</taxon>
    </lineage>
</organism>
<dbReference type="EMBL" id="LN890655">
    <property type="protein sequence ID" value="CUS02000.2"/>
    <property type="molecule type" value="Genomic_DNA"/>
</dbReference>
<dbReference type="AlphaFoldDB" id="A0A160T0Y9"/>
<dbReference type="OrthoDB" id="9815144at2"/>